<keyword evidence="7" id="KW-0418">Kinase</keyword>
<dbReference type="PROSITE" id="PS00107">
    <property type="entry name" value="PROTEIN_KINASE_ATP"/>
    <property type="match status" value="1"/>
</dbReference>
<sequence>MAHLEKQTHHVTFQVPESQMTKSGSIRYKVPNSILQRETENPKDLFIIGRRLGAGQFGTTYSCTEKATGKEYACKVIPKRKLLLKEDAEDVRREIQIMHLLSGHPNIVDIKGAYEDTGNVYMVMELCAGGELFDRITQRGHYSEAQASAAIRAILEAIEICHELGVFHRDLKPENFLLADKDEDAPLKVIDFGLSTYFKIDEVFTDIVGSPYYIAPEVLLRNYGPEADVWSAGVILYILLSGIPPFWAGMNHGFDCLCVTENEDAIFKLILTSDVVFMSETWKSISLPAKDLIQKMLIRNPLKRPTAREALMHPWIQEDGVAPDVPMDPIVQCRLKKFSAMNKLKKMAIRVIAENLSEEEIAGLKEIFKMVDTDNSSTITFEELKIALRRFGSVLKDSEIHDLLDAADVDQNGIIDYGEFIAATISLNKVSQQENLHIAFQYFDRDNSGYITKDELQQACVEHHLKDVQVDDMIKELDKDNDGRIDYNEFSAMFTRVNSGLSRRASRNSLRSTFGTC</sequence>
<dbReference type="InterPro" id="IPR017441">
    <property type="entry name" value="Protein_kinase_ATP_BS"/>
</dbReference>
<feature type="domain" description="EF-hand" evidence="15">
    <location>
        <begin position="465"/>
        <end position="500"/>
    </location>
</feature>
<feature type="binding site" evidence="13">
    <location>
        <position position="75"/>
    </location>
    <ligand>
        <name>ATP</name>
        <dbReference type="ChEBI" id="CHEBI:30616"/>
    </ligand>
</feature>
<keyword evidence="2" id="KW-0723">Serine/threonine-protein kinase</keyword>
<evidence type="ECO:0000256" key="13">
    <source>
        <dbReference type="PROSITE-ProRule" id="PRU10141"/>
    </source>
</evidence>
<dbReference type="GO" id="GO:0004674">
    <property type="term" value="F:protein serine/threonine kinase activity"/>
    <property type="evidence" value="ECO:0007669"/>
    <property type="project" value="UniProtKB-KW"/>
</dbReference>
<evidence type="ECO:0000313" key="16">
    <source>
        <dbReference type="EMBL" id="OAE21972.1"/>
    </source>
</evidence>
<feature type="domain" description="EF-hand" evidence="15">
    <location>
        <begin position="395"/>
        <end position="430"/>
    </location>
</feature>
<evidence type="ECO:0000256" key="9">
    <source>
        <dbReference type="ARBA" id="ARBA00022840"/>
    </source>
</evidence>
<evidence type="ECO:0000259" key="14">
    <source>
        <dbReference type="PROSITE" id="PS50011"/>
    </source>
</evidence>
<feature type="domain" description="Protein kinase" evidence="14">
    <location>
        <begin position="46"/>
        <end position="316"/>
    </location>
</feature>
<dbReference type="InterPro" id="IPR050205">
    <property type="entry name" value="CDPK_Ser/Thr_kinases"/>
</dbReference>
<dbReference type="GO" id="GO:0005524">
    <property type="term" value="F:ATP binding"/>
    <property type="evidence" value="ECO:0007669"/>
    <property type="project" value="UniProtKB-UniRule"/>
</dbReference>
<evidence type="ECO:0000256" key="3">
    <source>
        <dbReference type="ARBA" id="ARBA00022679"/>
    </source>
</evidence>
<evidence type="ECO:0000256" key="10">
    <source>
        <dbReference type="ARBA" id="ARBA00024334"/>
    </source>
</evidence>
<reference evidence="16" key="1">
    <citation type="submission" date="2016-03" db="EMBL/GenBank/DDBJ databases">
        <title>Mechanisms controlling the formation of the plant cell surface in tip-growing cells are functionally conserved among land plants.</title>
        <authorList>
            <person name="Honkanen S."/>
            <person name="Jones V.A."/>
            <person name="Morieri G."/>
            <person name="Champion C."/>
            <person name="Hetherington A.J."/>
            <person name="Kelly S."/>
            <person name="Saint-Marcoux D."/>
            <person name="Proust H."/>
            <person name="Prescott H."/>
            <person name="Dolan L."/>
        </authorList>
    </citation>
    <scope>NUCLEOTIDE SEQUENCE [LARGE SCALE GENOMIC DNA]</scope>
    <source>
        <tissue evidence="16">Whole gametophyte</tissue>
    </source>
</reference>
<dbReference type="CDD" id="cd00051">
    <property type="entry name" value="EFh"/>
    <property type="match status" value="2"/>
</dbReference>
<dbReference type="SMART" id="SM00220">
    <property type="entry name" value="S_TKc"/>
    <property type="match status" value="1"/>
</dbReference>
<dbReference type="InterPro" id="IPR002048">
    <property type="entry name" value="EF_hand_dom"/>
</dbReference>
<keyword evidence="6 13" id="KW-0547">Nucleotide-binding</keyword>
<evidence type="ECO:0000256" key="11">
    <source>
        <dbReference type="ARBA" id="ARBA00047899"/>
    </source>
</evidence>
<evidence type="ECO:0000256" key="6">
    <source>
        <dbReference type="ARBA" id="ARBA00022741"/>
    </source>
</evidence>
<dbReference type="FunFam" id="1.10.510.10:FF:000178">
    <property type="entry name" value="Calcium-dependent protein kinase 5"/>
    <property type="match status" value="1"/>
</dbReference>
<evidence type="ECO:0000256" key="1">
    <source>
        <dbReference type="ARBA" id="ARBA00012513"/>
    </source>
</evidence>
<dbReference type="SUPFAM" id="SSF56112">
    <property type="entry name" value="Protein kinase-like (PK-like)"/>
    <property type="match status" value="1"/>
</dbReference>
<dbReference type="InterPro" id="IPR000719">
    <property type="entry name" value="Prot_kinase_dom"/>
</dbReference>
<comment type="caution">
    <text evidence="16">The sequence shown here is derived from an EMBL/GenBank/DDBJ whole genome shotgun (WGS) entry which is preliminary data.</text>
</comment>
<keyword evidence="9 13" id="KW-0067">ATP-binding</keyword>
<dbReference type="PANTHER" id="PTHR24349">
    <property type="entry name" value="SERINE/THREONINE-PROTEIN KINASE"/>
    <property type="match status" value="1"/>
</dbReference>
<dbReference type="InterPro" id="IPR018247">
    <property type="entry name" value="EF_Hand_1_Ca_BS"/>
</dbReference>
<dbReference type="Gene3D" id="1.10.238.10">
    <property type="entry name" value="EF-hand"/>
    <property type="match status" value="1"/>
</dbReference>
<dbReference type="Proteomes" id="UP000077202">
    <property type="component" value="Unassembled WGS sequence"/>
</dbReference>
<name>A0A176VNU7_MARPO</name>
<comment type="catalytic activity">
    <reaction evidence="12">
        <text>L-seryl-[protein] + ATP = O-phospho-L-seryl-[protein] + ADP + H(+)</text>
        <dbReference type="Rhea" id="RHEA:17989"/>
        <dbReference type="Rhea" id="RHEA-COMP:9863"/>
        <dbReference type="Rhea" id="RHEA-COMP:11604"/>
        <dbReference type="ChEBI" id="CHEBI:15378"/>
        <dbReference type="ChEBI" id="CHEBI:29999"/>
        <dbReference type="ChEBI" id="CHEBI:30616"/>
        <dbReference type="ChEBI" id="CHEBI:83421"/>
        <dbReference type="ChEBI" id="CHEBI:456216"/>
        <dbReference type="EC" id="2.7.11.1"/>
    </reaction>
</comment>
<dbReference type="InterPro" id="IPR008271">
    <property type="entry name" value="Ser/Thr_kinase_AS"/>
</dbReference>
<dbReference type="InterPro" id="IPR011009">
    <property type="entry name" value="Kinase-like_dom_sf"/>
</dbReference>
<evidence type="ECO:0000256" key="12">
    <source>
        <dbReference type="ARBA" id="ARBA00048679"/>
    </source>
</evidence>
<dbReference type="InterPro" id="IPR011992">
    <property type="entry name" value="EF-hand-dom_pair"/>
</dbReference>
<gene>
    <name evidence="16" type="ORF">AXG93_4382s1030</name>
</gene>
<protein>
    <recommendedName>
        <fullName evidence="1">non-specific serine/threonine protein kinase</fullName>
        <ecNumber evidence="1">2.7.11.1</ecNumber>
    </recommendedName>
</protein>
<keyword evidence="4" id="KW-0479">Metal-binding</keyword>
<dbReference type="GO" id="GO:0005509">
    <property type="term" value="F:calcium ion binding"/>
    <property type="evidence" value="ECO:0007669"/>
    <property type="project" value="InterPro"/>
</dbReference>
<feature type="domain" description="EF-hand" evidence="15">
    <location>
        <begin position="431"/>
        <end position="460"/>
    </location>
</feature>
<accession>A0A176VNU7</accession>
<dbReference type="Gene3D" id="3.30.200.20">
    <property type="entry name" value="Phosphorylase Kinase, domain 1"/>
    <property type="match status" value="1"/>
</dbReference>
<dbReference type="InterPro" id="IPR001751">
    <property type="entry name" value="S100/CaBP7/8-like_CS"/>
</dbReference>
<evidence type="ECO:0000259" key="15">
    <source>
        <dbReference type="PROSITE" id="PS50222"/>
    </source>
</evidence>
<dbReference type="FunFam" id="3.30.200.20:FF:000004">
    <property type="entry name" value="Calcium-dependent protein kinase 1"/>
    <property type="match status" value="1"/>
</dbReference>
<keyword evidence="3" id="KW-0808">Transferase</keyword>
<evidence type="ECO:0000256" key="8">
    <source>
        <dbReference type="ARBA" id="ARBA00022837"/>
    </source>
</evidence>
<dbReference type="EMBL" id="LVLJ01003300">
    <property type="protein sequence ID" value="OAE21972.1"/>
    <property type="molecule type" value="Genomic_DNA"/>
</dbReference>
<dbReference type="PROSITE" id="PS00018">
    <property type="entry name" value="EF_HAND_1"/>
    <property type="match status" value="2"/>
</dbReference>
<evidence type="ECO:0000313" key="17">
    <source>
        <dbReference type="Proteomes" id="UP000077202"/>
    </source>
</evidence>
<dbReference type="FunFam" id="1.10.238.10:FF:000015">
    <property type="entry name" value="Calcium-dependent protein kinase 1"/>
    <property type="match status" value="1"/>
</dbReference>
<organism evidence="16 17">
    <name type="scientific">Marchantia polymorpha subsp. ruderalis</name>
    <dbReference type="NCBI Taxonomy" id="1480154"/>
    <lineage>
        <taxon>Eukaryota</taxon>
        <taxon>Viridiplantae</taxon>
        <taxon>Streptophyta</taxon>
        <taxon>Embryophyta</taxon>
        <taxon>Marchantiophyta</taxon>
        <taxon>Marchantiopsida</taxon>
        <taxon>Marchantiidae</taxon>
        <taxon>Marchantiales</taxon>
        <taxon>Marchantiaceae</taxon>
        <taxon>Marchantia</taxon>
    </lineage>
</organism>
<dbReference type="PROSITE" id="PS00108">
    <property type="entry name" value="PROTEIN_KINASE_ST"/>
    <property type="match status" value="1"/>
</dbReference>
<comment type="similarity">
    <text evidence="10">Belongs to the protein kinase superfamily. Ser/Thr protein kinase family. CDPK subfamily.</text>
</comment>
<dbReference type="SMART" id="SM00054">
    <property type="entry name" value="EFh"/>
    <property type="match status" value="4"/>
</dbReference>
<evidence type="ECO:0000256" key="5">
    <source>
        <dbReference type="ARBA" id="ARBA00022737"/>
    </source>
</evidence>
<dbReference type="EC" id="2.7.11.1" evidence="1"/>
<proteinExistence type="inferred from homology"/>
<dbReference type="Pfam" id="PF00069">
    <property type="entry name" value="Pkinase"/>
    <property type="match status" value="1"/>
</dbReference>
<keyword evidence="5" id="KW-0677">Repeat</keyword>
<evidence type="ECO:0000256" key="4">
    <source>
        <dbReference type="ARBA" id="ARBA00022723"/>
    </source>
</evidence>
<comment type="catalytic activity">
    <reaction evidence="11">
        <text>L-threonyl-[protein] + ATP = O-phospho-L-threonyl-[protein] + ADP + H(+)</text>
        <dbReference type="Rhea" id="RHEA:46608"/>
        <dbReference type="Rhea" id="RHEA-COMP:11060"/>
        <dbReference type="Rhea" id="RHEA-COMP:11605"/>
        <dbReference type="ChEBI" id="CHEBI:15378"/>
        <dbReference type="ChEBI" id="CHEBI:30013"/>
        <dbReference type="ChEBI" id="CHEBI:30616"/>
        <dbReference type="ChEBI" id="CHEBI:61977"/>
        <dbReference type="ChEBI" id="CHEBI:456216"/>
        <dbReference type="EC" id="2.7.11.1"/>
    </reaction>
</comment>
<dbReference type="SUPFAM" id="SSF47473">
    <property type="entry name" value="EF-hand"/>
    <property type="match status" value="1"/>
</dbReference>
<evidence type="ECO:0000256" key="2">
    <source>
        <dbReference type="ARBA" id="ARBA00022527"/>
    </source>
</evidence>
<dbReference type="Gene3D" id="1.10.510.10">
    <property type="entry name" value="Transferase(Phosphotransferase) domain 1"/>
    <property type="match status" value="1"/>
</dbReference>
<dbReference type="Pfam" id="PF13499">
    <property type="entry name" value="EF-hand_7"/>
    <property type="match status" value="2"/>
</dbReference>
<dbReference type="AlphaFoldDB" id="A0A176VNU7"/>
<keyword evidence="8" id="KW-0106">Calcium</keyword>
<dbReference type="PROSITE" id="PS50222">
    <property type="entry name" value="EF_HAND_2"/>
    <property type="match status" value="4"/>
</dbReference>
<keyword evidence="17" id="KW-1185">Reference proteome</keyword>
<dbReference type="PROSITE" id="PS00303">
    <property type="entry name" value="S100_CABP"/>
    <property type="match status" value="1"/>
</dbReference>
<dbReference type="PROSITE" id="PS50011">
    <property type="entry name" value="PROTEIN_KINASE_DOM"/>
    <property type="match status" value="1"/>
</dbReference>
<dbReference type="CDD" id="cd05117">
    <property type="entry name" value="STKc_CAMK"/>
    <property type="match status" value="1"/>
</dbReference>
<feature type="domain" description="EF-hand" evidence="15">
    <location>
        <begin position="359"/>
        <end position="394"/>
    </location>
</feature>
<evidence type="ECO:0000256" key="7">
    <source>
        <dbReference type="ARBA" id="ARBA00022777"/>
    </source>
</evidence>